<organism evidence="5 6">
    <name type="scientific">Thermoanaerobacter pentosaceus</name>
    <dbReference type="NCBI Taxonomy" id="694059"/>
    <lineage>
        <taxon>Bacteria</taxon>
        <taxon>Bacillati</taxon>
        <taxon>Bacillota</taxon>
        <taxon>Clostridia</taxon>
        <taxon>Thermoanaerobacterales</taxon>
        <taxon>Thermoanaerobacteraceae</taxon>
        <taxon>Thermoanaerobacter</taxon>
    </lineage>
</organism>
<dbReference type="PROSITE" id="PS51257">
    <property type="entry name" value="PROKAR_LIPOPROTEIN"/>
    <property type="match status" value="1"/>
</dbReference>
<accession>A0ABT9M5I3</accession>
<evidence type="ECO:0000259" key="4">
    <source>
        <dbReference type="Pfam" id="PF00496"/>
    </source>
</evidence>
<dbReference type="Gene3D" id="3.90.76.10">
    <property type="entry name" value="Dipeptide-binding Protein, Domain 1"/>
    <property type="match status" value="1"/>
</dbReference>
<evidence type="ECO:0000256" key="1">
    <source>
        <dbReference type="ARBA" id="ARBA00005695"/>
    </source>
</evidence>
<comment type="similarity">
    <text evidence="1">Belongs to the bacterial solute-binding protein 5 family.</text>
</comment>
<dbReference type="Gene3D" id="3.40.190.10">
    <property type="entry name" value="Periplasmic binding protein-like II"/>
    <property type="match status" value="1"/>
</dbReference>
<keyword evidence="3" id="KW-0732">Signal</keyword>
<evidence type="ECO:0000313" key="6">
    <source>
        <dbReference type="Proteomes" id="UP001223886"/>
    </source>
</evidence>
<dbReference type="PANTHER" id="PTHR30290:SF9">
    <property type="entry name" value="OLIGOPEPTIDE-BINDING PROTEIN APPA"/>
    <property type="match status" value="1"/>
</dbReference>
<dbReference type="InterPro" id="IPR039424">
    <property type="entry name" value="SBP_5"/>
</dbReference>
<dbReference type="Proteomes" id="UP001223886">
    <property type="component" value="Unassembled WGS sequence"/>
</dbReference>
<dbReference type="InterPro" id="IPR030678">
    <property type="entry name" value="Peptide/Ni-bd"/>
</dbReference>
<keyword evidence="6" id="KW-1185">Reference proteome</keyword>
<name>A0ABT9M5I3_9THEO</name>
<proteinExistence type="inferred from homology"/>
<dbReference type="Pfam" id="PF00496">
    <property type="entry name" value="SBP_bac_5"/>
    <property type="match status" value="1"/>
</dbReference>
<dbReference type="InterPro" id="IPR000914">
    <property type="entry name" value="SBP_5_dom"/>
</dbReference>
<dbReference type="Gene3D" id="3.10.105.10">
    <property type="entry name" value="Dipeptide-binding Protein, Domain 3"/>
    <property type="match status" value="1"/>
</dbReference>
<dbReference type="SUPFAM" id="SSF53850">
    <property type="entry name" value="Periplasmic binding protein-like II"/>
    <property type="match status" value="1"/>
</dbReference>
<dbReference type="EMBL" id="JAURUP010000020">
    <property type="protein sequence ID" value="MDP9751367.1"/>
    <property type="molecule type" value="Genomic_DNA"/>
</dbReference>
<sequence>MRKFIILSFILLFIFTGCKTFSQNIVNLPQASEDKTNIEEEKPVEGGTLRVNITSFETLNPFLNSDERVRQMLNLSLEGLVTIDKTLKPIPQLVEEWQINGLNIKFYLKKNVKWQDGVNFTAHDVKFTFDSFKNKEVKSPYRDILINYLSSYKTNGDYEFEVVLNKPVANPIALFTFPILAEHQFKDEKDILNKDIVPIGTGPYKISSYRVGREVIFERNPYYRDDKPYIDSIVFKIVPNENAMITSFQSKEADFTFLSDIDWDKYKEISNVNIYKYVIQDYVLIAPNYRNPALKDSNVRKAMCYGIDTDKILRDVYFGHGLKTCIPVRPDSWLYSNKIVSHNYDIKEANKILEESGWNLVKGIRSNGTYQLKFDLIVNANNPYLIKVAQIIKNNLKDVGIEINIVPKDWDNLLSTVYSGNFDLVLMEWNLSYNQDMSEMFITKGKENFIGYSNSKVDEIYSRIFYDSEENSLKTDYQALEQVFLEEQPVIGLFYIERAVMAYNKVKGIDPTGFNVFNNIEKWYIKKK</sequence>
<evidence type="ECO:0000313" key="5">
    <source>
        <dbReference type="EMBL" id="MDP9751367.1"/>
    </source>
</evidence>
<dbReference type="CDD" id="cd08513">
    <property type="entry name" value="PBP2_thermophilic_Hb8_like"/>
    <property type="match status" value="1"/>
</dbReference>
<keyword evidence="2" id="KW-0813">Transport</keyword>
<reference evidence="5 6" key="1">
    <citation type="submission" date="2023-07" db="EMBL/GenBank/DDBJ databases">
        <title>Genomic Encyclopedia of Type Strains, Phase IV (KMG-IV): sequencing the most valuable type-strain genomes for metagenomic binning, comparative biology and taxonomic classification.</title>
        <authorList>
            <person name="Goeker M."/>
        </authorList>
    </citation>
    <scope>NUCLEOTIDE SEQUENCE [LARGE SCALE GENOMIC DNA]</scope>
    <source>
        <strain evidence="5 6">DSM 25963</strain>
    </source>
</reference>
<comment type="caution">
    <text evidence="5">The sequence shown here is derived from an EMBL/GenBank/DDBJ whole genome shotgun (WGS) entry which is preliminary data.</text>
</comment>
<feature type="domain" description="Solute-binding protein family 5" evidence="4">
    <location>
        <begin position="88"/>
        <end position="441"/>
    </location>
</feature>
<dbReference type="PIRSF" id="PIRSF002741">
    <property type="entry name" value="MppA"/>
    <property type="match status" value="1"/>
</dbReference>
<dbReference type="RefSeq" id="WP_307681310.1">
    <property type="nucleotide sequence ID" value="NZ_JAURUP010000020.1"/>
</dbReference>
<evidence type="ECO:0000256" key="3">
    <source>
        <dbReference type="ARBA" id="ARBA00022729"/>
    </source>
</evidence>
<protein>
    <submittedName>
        <fullName evidence="5">Peptide/nickel transport system substrate-binding protein</fullName>
    </submittedName>
</protein>
<dbReference type="PANTHER" id="PTHR30290">
    <property type="entry name" value="PERIPLASMIC BINDING COMPONENT OF ABC TRANSPORTER"/>
    <property type="match status" value="1"/>
</dbReference>
<gene>
    <name evidence="5" type="ORF">J2S24_001877</name>
</gene>
<evidence type="ECO:0000256" key="2">
    <source>
        <dbReference type="ARBA" id="ARBA00022448"/>
    </source>
</evidence>